<evidence type="ECO:0000313" key="2">
    <source>
        <dbReference type="EMBL" id="QVV89447.1"/>
    </source>
</evidence>
<proteinExistence type="predicted"/>
<gene>
    <name evidence="2" type="ORF">KHC33_02650</name>
</gene>
<dbReference type="Proteomes" id="UP000680656">
    <property type="component" value="Chromosome"/>
</dbReference>
<keyword evidence="3" id="KW-1185">Reference proteome</keyword>
<dbReference type="RefSeq" id="WP_214420242.1">
    <property type="nucleotide sequence ID" value="NZ_CP075546.1"/>
</dbReference>
<dbReference type="KEGG" id="mrtj:KHC33_02650"/>
<protein>
    <submittedName>
        <fullName evidence="2">DUF2098 family protein</fullName>
    </submittedName>
</protein>
<organism evidence="2 3">
    <name type="scientific">Methanospirillum purgamenti</name>
    <dbReference type="NCBI Taxonomy" id="2834276"/>
    <lineage>
        <taxon>Archaea</taxon>
        <taxon>Methanobacteriati</taxon>
        <taxon>Methanobacteriota</taxon>
        <taxon>Stenosarchaea group</taxon>
        <taxon>Methanomicrobia</taxon>
        <taxon>Methanomicrobiales</taxon>
        <taxon>Methanospirillaceae</taxon>
        <taxon>Methanospirillum</taxon>
    </lineage>
</organism>
<feature type="compositionally biased region" description="Basic and acidic residues" evidence="1">
    <location>
        <begin position="70"/>
        <end position="79"/>
    </location>
</feature>
<dbReference type="InterPro" id="IPR019209">
    <property type="entry name" value="DUF2098"/>
</dbReference>
<dbReference type="Pfam" id="PF09871">
    <property type="entry name" value="DUF2098"/>
    <property type="match status" value="1"/>
</dbReference>
<evidence type="ECO:0000313" key="3">
    <source>
        <dbReference type="Proteomes" id="UP000680656"/>
    </source>
</evidence>
<dbReference type="GeneID" id="65096048"/>
<reference evidence="2 3" key="1">
    <citation type="submission" date="2021-05" db="EMBL/GenBank/DDBJ databases">
        <title>A novel Methanospirillum isolate from a pyrite-forming mixed culture.</title>
        <authorList>
            <person name="Bunk B."/>
            <person name="Sproer C."/>
            <person name="Spring S."/>
            <person name="Pester M."/>
        </authorList>
    </citation>
    <scope>NUCLEOTIDE SEQUENCE [LARGE SCALE GENOMIC DNA]</scope>
    <source>
        <strain evidence="2 3">J.3.6.1-F.2.7.3</strain>
    </source>
</reference>
<dbReference type="EMBL" id="CP075546">
    <property type="protein sequence ID" value="QVV89447.1"/>
    <property type="molecule type" value="Genomic_DNA"/>
</dbReference>
<accession>A0A8E7B2W9</accession>
<evidence type="ECO:0000256" key="1">
    <source>
        <dbReference type="SAM" id="MobiDB-lite"/>
    </source>
</evidence>
<name>A0A8E7B2W9_9EURY</name>
<dbReference type="AlphaFoldDB" id="A0A8E7B2W9"/>
<feature type="region of interest" description="Disordered" evidence="1">
    <location>
        <begin position="70"/>
        <end position="96"/>
    </location>
</feature>
<sequence length="96" mass="10646">METNLIAGTPVRYPRTGTSGIITRLVDKNGSRYAEIDSTGLLYRLDQLIPGKPTSKFDHEMNREEDLAQLERERKRVEEEALEEPPSLDGACAGAG</sequence>